<dbReference type="Proteomes" id="UP000000637">
    <property type="component" value="Chromosome"/>
</dbReference>
<dbReference type="KEGG" id="aau:AAur_3599"/>
<dbReference type="SUPFAM" id="SSF51215">
    <property type="entry name" value="Regulatory protein AraC"/>
    <property type="match status" value="1"/>
</dbReference>
<evidence type="ECO:0000256" key="3">
    <source>
        <dbReference type="ARBA" id="ARBA00023163"/>
    </source>
</evidence>
<protein>
    <submittedName>
        <fullName evidence="5">Transcriptional regulator, AraC family domain</fullName>
    </submittedName>
</protein>
<name>A1RAM6_PAEAT</name>
<dbReference type="PROSITE" id="PS00041">
    <property type="entry name" value="HTH_ARAC_FAMILY_1"/>
    <property type="match status" value="1"/>
</dbReference>
<dbReference type="InterPro" id="IPR009057">
    <property type="entry name" value="Homeodomain-like_sf"/>
</dbReference>
<organism evidence="5 6">
    <name type="scientific">Paenarthrobacter aurescens (strain TC1)</name>
    <dbReference type="NCBI Taxonomy" id="290340"/>
    <lineage>
        <taxon>Bacteria</taxon>
        <taxon>Bacillati</taxon>
        <taxon>Actinomycetota</taxon>
        <taxon>Actinomycetes</taxon>
        <taxon>Micrococcales</taxon>
        <taxon>Micrococcaceae</taxon>
        <taxon>Paenarthrobacter</taxon>
    </lineage>
</organism>
<keyword evidence="6" id="KW-1185">Reference proteome</keyword>
<dbReference type="InterPro" id="IPR018062">
    <property type="entry name" value="HTH_AraC-typ_CS"/>
</dbReference>
<proteinExistence type="predicted"/>
<reference evidence="5 6" key="1">
    <citation type="journal article" date="2006" name="PLoS Genet.">
        <title>Secrets of soil survival revealed by the genome sequence of Arthrobacter aurescens TC1.</title>
        <authorList>
            <person name="Mongodin E.F."/>
            <person name="Shapir N."/>
            <person name="Daugherty S.C."/>
            <person name="DeBoy R.T."/>
            <person name="Emerson J.B."/>
            <person name="Shvartzbeyn A."/>
            <person name="Radune D."/>
            <person name="Vamathevan J."/>
            <person name="Riggs F."/>
            <person name="Grinberg V."/>
            <person name="Khouri H."/>
            <person name="Wackett L.P."/>
            <person name="Nelson K.E."/>
            <person name="Sadowsky M.J."/>
        </authorList>
    </citation>
    <scope>NUCLEOTIDE SEQUENCE [LARGE SCALE GENOMIC DNA]</scope>
    <source>
        <strain evidence="5 6">TC1</strain>
    </source>
</reference>
<accession>A1RAM6</accession>
<dbReference type="Pfam" id="PF02311">
    <property type="entry name" value="AraC_binding"/>
    <property type="match status" value="1"/>
</dbReference>
<dbReference type="InterPro" id="IPR018060">
    <property type="entry name" value="HTH_AraC"/>
</dbReference>
<dbReference type="InterPro" id="IPR037923">
    <property type="entry name" value="HTH-like"/>
</dbReference>
<feature type="domain" description="HTH araC/xylS-type" evidence="4">
    <location>
        <begin position="500"/>
        <end position="598"/>
    </location>
</feature>
<dbReference type="EMBL" id="CP000474">
    <property type="protein sequence ID" value="ABM08280.1"/>
    <property type="molecule type" value="Genomic_DNA"/>
</dbReference>
<sequence length="620" mass="66694">MLLPAPIDGFADALVADVGGKTHGAVEVGVVQGRVDNMRRVDHHVTNLVVGHEPPGVPLVRQPGEVRSDGGGRHLQRPLTLLCHHPVVAALEIGQATSLSRTITQWNPHGQHTITAFAEIHKIVVSLGGRSYAAVTGLGVANDFSPVQMDVIFEEPGEPVGNPLCSAQCLILRPGNNVVEEAPAQRSTVHVPGRRNARTGIRSCRVHVGFAQGCKVELPEVQQLFRVQLPLQVEVPVLSEPGPQRFTVPSLGKGYRFQLGEAGLRFVQNIAIRSQHSPHCVSGGRSREWTPVSEDLDFCEALLASGAGLPLAFVLRPWPGQHWPMDDWSTYRHPASPLRDLGLACLGAGEQSGMLPSFAGRTLSSHAIVLVSEGSGHFTVGSRRFTVQAPAIIRLFPGVSHGYGPGPMGWKEHWLLFTGPTARALEELGCFVRNQALVQLDGSSEVGLEESLGLFSALRQALLTGGPQGDLDASVLCQRVLVEAGKHRTAGGDGLKGKDEQLLSKLHETAHLPLTLSQLAASLKVSVPELRHAVQAVTGVGPKELVIQLRISRAQSLLADTDLPVQRIATLTGYDDPAYFSRLFTKKTGSSPSRFRREHHRDLKTEAFDGGCAPAVERFS</sequence>
<evidence type="ECO:0000256" key="1">
    <source>
        <dbReference type="ARBA" id="ARBA00023015"/>
    </source>
</evidence>
<dbReference type="Gene3D" id="1.10.10.60">
    <property type="entry name" value="Homeodomain-like"/>
    <property type="match status" value="1"/>
</dbReference>
<keyword evidence="1" id="KW-0805">Transcription regulation</keyword>
<dbReference type="AlphaFoldDB" id="A1RAM6"/>
<dbReference type="Pfam" id="PF12833">
    <property type="entry name" value="HTH_18"/>
    <property type="match status" value="1"/>
</dbReference>
<dbReference type="PANTHER" id="PTHR43280">
    <property type="entry name" value="ARAC-FAMILY TRANSCRIPTIONAL REGULATOR"/>
    <property type="match status" value="1"/>
</dbReference>
<dbReference type="GO" id="GO:0043565">
    <property type="term" value="F:sequence-specific DNA binding"/>
    <property type="evidence" value="ECO:0007669"/>
    <property type="project" value="InterPro"/>
</dbReference>
<dbReference type="STRING" id="290340.AAur_3599"/>
<dbReference type="eggNOG" id="COG4977">
    <property type="taxonomic scope" value="Bacteria"/>
</dbReference>
<gene>
    <name evidence="5" type="ordered locus">AAur_3599</name>
</gene>
<evidence type="ECO:0000313" key="5">
    <source>
        <dbReference type="EMBL" id="ABM08280.1"/>
    </source>
</evidence>
<dbReference type="HOGENOM" id="CLU_440528_0_0_11"/>
<dbReference type="SUPFAM" id="SSF46689">
    <property type="entry name" value="Homeodomain-like"/>
    <property type="match status" value="1"/>
</dbReference>
<evidence type="ECO:0000259" key="4">
    <source>
        <dbReference type="PROSITE" id="PS01124"/>
    </source>
</evidence>
<keyword evidence="2" id="KW-0238">DNA-binding</keyword>
<dbReference type="SMART" id="SM00342">
    <property type="entry name" value="HTH_ARAC"/>
    <property type="match status" value="1"/>
</dbReference>
<dbReference type="PROSITE" id="PS01124">
    <property type="entry name" value="HTH_ARAC_FAMILY_2"/>
    <property type="match status" value="1"/>
</dbReference>
<keyword evidence="3" id="KW-0804">Transcription</keyword>
<dbReference type="GO" id="GO:0003700">
    <property type="term" value="F:DNA-binding transcription factor activity"/>
    <property type="evidence" value="ECO:0007669"/>
    <property type="project" value="InterPro"/>
</dbReference>
<evidence type="ECO:0000313" key="6">
    <source>
        <dbReference type="Proteomes" id="UP000000637"/>
    </source>
</evidence>
<dbReference type="InterPro" id="IPR003313">
    <property type="entry name" value="AraC-bd"/>
</dbReference>
<evidence type="ECO:0000256" key="2">
    <source>
        <dbReference type="ARBA" id="ARBA00023125"/>
    </source>
</evidence>
<dbReference type="PANTHER" id="PTHR43280:SF30">
    <property type="entry name" value="MMSAB OPERON REGULATORY PROTEIN"/>
    <property type="match status" value="1"/>
</dbReference>